<sequence>MAATNSVDQLIAMFVSLLVVLAVAIALAWLWKRFMPTNLMGQTGLDVVATRHIGAKERLLLIKVGERYLLLGATAQAINTLAEFTAEQLPDALQQLQQTPSQTQKLSPTQLLFGKDWLSKKWRSK</sequence>
<evidence type="ECO:0000256" key="1">
    <source>
        <dbReference type="ARBA" id="ARBA00022475"/>
    </source>
</evidence>
<accession>A0ABS7EEM9</accession>
<comment type="caution">
    <text evidence="8">The sequence shown here is derived from an EMBL/GenBank/DDBJ whole genome shotgun (WGS) entry which is preliminary data.</text>
</comment>
<dbReference type="PANTHER" id="PTHR38766">
    <property type="entry name" value="FLAGELLAR PROTEIN FLIO"/>
    <property type="match status" value="1"/>
</dbReference>
<evidence type="ECO:0000256" key="6">
    <source>
        <dbReference type="ARBA" id="ARBA00037937"/>
    </source>
</evidence>
<keyword evidence="1 7" id="KW-1003">Cell membrane</keyword>
<dbReference type="EMBL" id="JAHZSS010000006">
    <property type="protein sequence ID" value="MBW8190797.1"/>
    <property type="molecule type" value="Genomic_DNA"/>
</dbReference>
<evidence type="ECO:0000256" key="4">
    <source>
        <dbReference type="ARBA" id="ARBA00023136"/>
    </source>
</evidence>
<evidence type="ECO:0000256" key="3">
    <source>
        <dbReference type="ARBA" id="ARBA00022989"/>
    </source>
</evidence>
<name>A0ABS7EEM9_9GAMM</name>
<evidence type="ECO:0000256" key="2">
    <source>
        <dbReference type="ARBA" id="ARBA00022692"/>
    </source>
</evidence>
<dbReference type="RefSeq" id="WP_220103479.1">
    <property type="nucleotide sequence ID" value="NZ_JAHZSS010000006.1"/>
</dbReference>
<keyword evidence="8" id="KW-0966">Cell projection</keyword>
<dbReference type="NCBIfam" id="TIGR03500">
    <property type="entry name" value="FliO_TIGR"/>
    <property type="match status" value="1"/>
</dbReference>
<dbReference type="Pfam" id="PF04347">
    <property type="entry name" value="FliO"/>
    <property type="match status" value="1"/>
</dbReference>
<keyword evidence="8" id="KW-0969">Cilium</keyword>
<keyword evidence="4 7" id="KW-0472">Membrane</keyword>
<keyword evidence="3 7" id="KW-1133">Transmembrane helix</keyword>
<protein>
    <recommendedName>
        <fullName evidence="7">Flagellar protein</fullName>
    </recommendedName>
</protein>
<evidence type="ECO:0000313" key="8">
    <source>
        <dbReference type="EMBL" id="MBW8190797.1"/>
    </source>
</evidence>
<proteinExistence type="inferred from homology"/>
<dbReference type="InterPro" id="IPR022781">
    <property type="entry name" value="Flagellar_biosynth_FliO"/>
</dbReference>
<keyword evidence="8" id="KW-0282">Flagellum</keyword>
<keyword evidence="9" id="KW-1185">Reference proteome</keyword>
<dbReference type="InterPro" id="IPR052205">
    <property type="entry name" value="FliO/MopB"/>
</dbReference>
<feature type="transmembrane region" description="Helical" evidence="7">
    <location>
        <begin position="12"/>
        <end position="31"/>
    </location>
</feature>
<comment type="subcellular location">
    <subcellularLocation>
        <location evidence="7">Cell membrane</location>
    </subcellularLocation>
    <subcellularLocation>
        <location evidence="7">Bacterial flagellum basal body</location>
    </subcellularLocation>
</comment>
<comment type="similarity">
    <text evidence="6 7">Belongs to the FliO/MopB family.</text>
</comment>
<reference evidence="8" key="1">
    <citation type="submission" date="2021-07" db="EMBL/GenBank/DDBJ databases">
        <title>Neiella marina sp. nov., isolated from the intestinal content of sea cucumber Apostichopus japonicus.</title>
        <authorList>
            <person name="Bai X."/>
        </authorList>
    </citation>
    <scope>NUCLEOTIDE SEQUENCE</scope>
    <source>
        <strain evidence="8">126</strain>
    </source>
</reference>
<dbReference type="PANTHER" id="PTHR38766:SF1">
    <property type="entry name" value="FLAGELLAR PROTEIN FLIO"/>
    <property type="match status" value="1"/>
</dbReference>
<keyword evidence="5 7" id="KW-0975">Bacterial flagellum</keyword>
<gene>
    <name evidence="8" type="primary">fliO</name>
    <name evidence="8" type="ORF">K0504_07100</name>
</gene>
<evidence type="ECO:0000256" key="7">
    <source>
        <dbReference type="RuleBase" id="RU362064"/>
    </source>
</evidence>
<evidence type="ECO:0000256" key="5">
    <source>
        <dbReference type="ARBA" id="ARBA00023143"/>
    </source>
</evidence>
<organism evidence="8 9">
    <name type="scientific">Neiella holothuriorum</name>
    <dbReference type="NCBI Taxonomy" id="2870530"/>
    <lineage>
        <taxon>Bacteria</taxon>
        <taxon>Pseudomonadati</taxon>
        <taxon>Pseudomonadota</taxon>
        <taxon>Gammaproteobacteria</taxon>
        <taxon>Alteromonadales</taxon>
        <taxon>Echinimonadaceae</taxon>
        <taxon>Neiella</taxon>
    </lineage>
</organism>
<dbReference type="Proteomes" id="UP001166251">
    <property type="component" value="Unassembled WGS sequence"/>
</dbReference>
<evidence type="ECO:0000313" key="9">
    <source>
        <dbReference type="Proteomes" id="UP001166251"/>
    </source>
</evidence>
<keyword evidence="2 7" id="KW-0812">Transmembrane</keyword>